<dbReference type="Pfam" id="PF11911">
    <property type="entry name" value="DUF3429"/>
    <property type="match status" value="1"/>
</dbReference>
<proteinExistence type="predicted"/>
<evidence type="ECO:0000313" key="3">
    <source>
        <dbReference type="Proteomes" id="UP000704611"/>
    </source>
</evidence>
<keyword evidence="1" id="KW-0472">Membrane</keyword>
<dbReference type="Proteomes" id="UP000704611">
    <property type="component" value="Unassembled WGS sequence"/>
</dbReference>
<dbReference type="InterPro" id="IPR021836">
    <property type="entry name" value="DUF3429"/>
</dbReference>
<keyword evidence="1" id="KW-0812">Transmembrane</keyword>
<evidence type="ECO:0000256" key="1">
    <source>
        <dbReference type="SAM" id="Phobius"/>
    </source>
</evidence>
<comment type="caution">
    <text evidence="2">The sequence shown here is derived from an EMBL/GenBank/DDBJ whole genome shotgun (WGS) entry which is preliminary data.</text>
</comment>
<keyword evidence="3" id="KW-1185">Reference proteome</keyword>
<keyword evidence="1" id="KW-1133">Transmembrane helix</keyword>
<protein>
    <submittedName>
        <fullName evidence="2">DUF3429 domain-containing protein</fullName>
    </submittedName>
</protein>
<feature type="transmembrane region" description="Helical" evidence="1">
    <location>
        <begin position="129"/>
        <end position="150"/>
    </location>
</feature>
<organism evidence="2 3">
    <name type="scientific">Arsukibacterium indicum</name>
    <dbReference type="NCBI Taxonomy" id="2848612"/>
    <lineage>
        <taxon>Bacteria</taxon>
        <taxon>Pseudomonadati</taxon>
        <taxon>Pseudomonadota</taxon>
        <taxon>Gammaproteobacteria</taxon>
        <taxon>Chromatiales</taxon>
        <taxon>Chromatiaceae</taxon>
        <taxon>Arsukibacterium</taxon>
    </lineage>
</organism>
<dbReference type="EMBL" id="JAHRID010000002">
    <property type="protein sequence ID" value="MBV2128694.1"/>
    <property type="molecule type" value="Genomic_DNA"/>
</dbReference>
<feature type="transmembrane region" description="Helical" evidence="1">
    <location>
        <begin position="7"/>
        <end position="24"/>
    </location>
</feature>
<reference evidence="2 3" key="1">
    <citation type="submission" date="2021-06" db="EMBL/GenBank/DDBJ databases">
        <title>Rheinheimera indica sp. nov., isolated from deep-sea sediment.</title>
        <authorList>
            <person name="Wang Z."/>
            <person name="Zhang X.-Y."/>
        </authorList>
    </citation>
    <scope>NUCLEOTIDE SEQUENCE [LARGE SCALE GENOMIC DNA]</scope>
    <source>
        <strain evidence="2 3">SM2107</strain>
    </source>
</reference>
<name>A0ABS6MIQ7_9GAMM</name>
<gene>
    <name evidence="2" type="ORF">KQY15_06255</name>
</gene>
<sequence length="151" mass="16825">MQLIKCLGYAGLLPFAVLPLAYHMQWLPVQWLSGSTQLLQLYQYYSALILGFMAGVLWPVLYQPAGKQSDANTLALLAVSFPVISIICLALLPDYFLPLQALLFLLLRLAEFHSGINQRYGKDYRTLRNALTLVVVVSHVVMFALIQLAAA</sequence>
<evidence type="ECO:0000313" key="2">
    <source>
        <dbReference type="EMBL" id="MBV2128694.1"/>
    </source>
</evidence>
<feature type="transmembrane region" description="Helical" evidence="1">
    <location>
        <begin position="74"/>
        <end position="93"/>
    </location>
</feature>
<accession>A0ABS6MIQ7</accession>
<dbReference type="RefSeq" id="WP_217668299.1">
    <property type="nucleotide sequence ID" value="NZ_JAHRID010000002.1"/>
</dbReference>
<feature type="transmembrane region" description="Helical" evidence="1">
    <location>
        <begin position="44"/>
        <end position="62"/>
    </location>
</feature>